<evidence type="ECO:0000313" key="1">
    <source>
        <dbReference type="EMBL" id="EGR34539.1"/>
    </source>
</evidence>
<feature type="non-terminal residue" evidence="1">
    <location>
        <position position="912"/>
    </location>
</feature>
<sequence length="912" mass="107848">MKGYLPKTEEEIQEDLKQKEIERRINYKPSDLLLKNVQKNVQPIINALREKEVNNNQKETKETGVIFHTDFEKTLKEQSKQLNQEQYQQENINIRKDKILNDYKQEKTKEIEKMSAQEIDKKLEEIDNTALKEENYNYLNLFGVTRGRCMMPECMKACVQYRGTNELNIKICAKIGPPTYTTISNNIPNVYRITDQYDNDNIATHLCKQLNNSQRIAIVIRPIVVKSKLDELILNIFRINDFIIVNKVFAILTQKQVNILANLENISSANRQSYINMMTEGFVLIVLLTKPGGIKAVEILSDGCNTGLKLSKTNFLEELYVEHNQGGLTFNEKIQKQFYNVFQSYTNLNMFSGIKDFFNIEKLILQDDEYDDEINNIFINKESNQVFYNPQHNKEVNLGKKYNPQKRISIIEDVNNERYNFFIYSPKDEITTEQIVSIFMPECASIQLIHLILKPQYIQYISQVEKMLQKMKFKVWYKCQKVINNPLDARLFIESIQVLKTQSSQTEQIYTSYTTTPFYIISCVKPAGRKEMLAFLQDFKLNDKNIKIEPINILSLKNMLIPCHTDNSHDLAQSFINPKLRAFSGNEVKEFNIEDQKMVIRFMLESTFATSIHPEKPIMEEIQIQNILYSKDFVHFHVNSDDLGEFEIRIYDFQSSFNQDASFGSIQNDFYLISWFYSVINNKYMQRCPLTYQYRLMPDYKNFEEEKKNVQRPSQIFDVQEYIGGFFLEEVAKQMMLYRQYEMSEQQKETLRRNNITSYRGSIAAYLWGMRLAKFAKEIENLSFPQDLEGFGKIEMVEGKFQGQNRDGEGFLEEDIKKYFEILARVQNELKLEDMHQFQMGSLFKKLENKLDQIKRSKIYKYSRQHKMRRIMPNFIENENLRVRVDNKQIFKRVINENFETQDEVFEKNNAN</sequence>
<dbReference type="eggNOG" id="ENOG502SIA9">
    <property type="taxonomic scope" value="Eukaryota"/>
</dbReference>
<proteinExistence type="predicted"/>
<dbReference type="InParanoid" id="G0QJS0"/>
<keyword evidence="2" id="KW-1185">Reference proteome</keyword>
<evidence type="ECO:0000313" key="2">
    <source>
        <dbReference type="Proteomes" id="UP000008983"/>
    </source>
</evidence>
<organism evidence="1 2">
    <name type="scientific">Ichthyophthirius multifiliis</name>
    <name type="common">White spot disease agent</name>
    <name type="synonym">Ich</name>
    <dbReference type="NCBI Taxonomy" id="5932"/>
    <lineage>
        <taxon>Eukaryota</taxon>
        <taxon>Sar</taxon>
        <taxon>Alveolata</taxon>
        <taxon>Ciliophora</taxon>
        <taxon>Intramacronucleata</taxon>
        <taxon>Oligohymenophorea</taxon>
        <taxon>Hymenostomatida</taxon>
        <taxon>Ophryoglenina</taxon>
        <taxon>Ichthyophthirius</taxon>
    </lineage>
</organism>
<dbReference type="Proteomes" id="UP000008983">
    <property type="component" value="Unassembled WGS sequence"/>
</dbReference>
<dbReference type="GeneID" id="14910732"/>
<accession>G0QJS0</accession>
<protein>
    <submittedName>
        <fullName evidence="1">Uncharacterized protein</fullName>
    </submittedName>
</protein>
<gene>
    <name evidence="1" type="ORF">IMG5_007980</name>
</gene>
<name>G0QJS0_ICHMU</name>
<reference evidence="1 2" key="1">
    <citation type="submission" date="2011-07" db="EMBL/GenBank/DDBJ databases">
        <authorList>
            <person name="Coyne R."/>
            <person name="Brami D."/>
            <person name="Johnson J."/>
            <person name="Hostetler J."/>
            <person name="Hannick L."/>
            <person name="Clark T."/>
            <person name="Cassidy-Hanley D."/>
            <person name="Inman J."/>
        </authorList>
    </citation>
    <scope>NUCLEOTIDE SEQUENCE [LARGE SCALE GENOMIC DNA]</scope>
    <source>
        <strain evidence="1 2">G5</strain>
    </source>
</reference>
<dbReference type="AlphaFoldDB" id="G0QJS0"/>
<dbReference type="EMBL" id="GL983083">
    <property type="protein sequence ID" value="EGR34539.1"/>
    <property type="molecule type" value="Genomic_DNA"/>
</dbReference>
<dbReference type="RefSeq" id="XP_004039843.1">
    <property type="nucleotide sequence ID" value="XM_004039795.1"/>
</dbReference>
<dbReference type="OrthoDB" id="288830at2759"/>